<evidence type="ECO:0000259" key="13">
    <source>
        <dbReference type="PROSITE" id="PS50109"/>
    </source>
</evidence>
<name>A0ABS9K491_9RHOO</name>
<keyword evidence="17" id="KW-1185">Reference proteome</keyword>
<keyword evidence="6" id="KW-0808">Transferase</keyword>
<dbReference type="EC" id="2.7.13.3" evidence="2"/>
<evidence type="ECO:0000256" key="4">
    <source>
        <dbReference type="ARBA" id="ARBA00022500"/>
    </source>
</evidence>
<dbReference type="PANTHER" id="PTHR43395:SF10">
    <property type="entry name" value="CHEMOTAXIS PROTEIN CHEA"/>
    <property type="match status" value="1"/>
</dbReference>
<dbReference type="SUPFAM" id="SSF160246">
    <property type="entry name" value="EspE N-terminal domain-like"/>
    <property type="match status" value="1"/>
</dbReference>
<dbReference type="SUPFAM" id="SSF50341">
    <property type="entry name" value="CheW-like"/>
    <property type="match status" value="1"/>
</dbReference>
<protein>
    <recommendedName>
        <fullName evidence="3">Chemotaxis protein CheA</fullName>
        <ecNumber evidence="2">2.7.13.3</ecNumber>
    </recommendedName>
</protein>
<dbReference type="InterPro" id="IPR003594">
    <property type="entry name" value="HATPase_dom"/>
</dbReference>
<dbReference type="Gene3D" id="2.30.30.40">
    <property type="entry name" value="SH3 Domains"/>
    <property type="match status" value="1"/>
</dbReference>
<dbReference type="Gene3D" id="1.20.120.160">
    <property type="entry name" value="HPT domain"/>
    <property type="match status" value="1"/>
</dbReference>
<evidence type="ECO:0000256" key="6">
    <source>
        <dbReference type="ARBA" id="ARBA00022679"/>
    </source>
</evidence>
<dbReference type="SMART" id="SM01231">
    <property type="entry name" value="H-kinase_dim"/>
    <property type="match status" value="1"/>
</dbReference>
<dbReference type="Pfam" id="PF02895">
    <property type="entry name" value="H-kinase_dim"/>
    <property type="match status" value="1"/>
</dbReference>
<dbReference type="InterPro" id="IPR037006">
    <property type="entry name" value="CheA-like_homodim_sf"/>
</dbReference>
<evidence type="ECO:0000256" key="8">
    <source>
        <dbReference type="ARBA" id="ARBA00022777"/>
    </source>
</evidence>
<dbReference type="SMART" id="SM00073">
    <property type="entry name" value="HPT"/>
    <property type="match status" value="1"/>
</dbReference>
<dbReference type="PROSITE" id="PS50851">
    <property type="entry name" value="CHEW"/>
    <property type="match status" value="1"/>
</dbReference>
<dbReference type="Pfam" id="PF01627">
    <property type="entry name" value="Hpt"/>
    <property type="match status" value="1"/>
</dbReference>
<dbReference type="SUPFAM" id="SSF47226">
    <property type="entry name" value="Histidine-containing phosphotransfer domain, HPT domain"/>
    <property type="match status" value="1"/>
</dbReference>
<keyword evidence="7" id="KW-0547">Nucleotide-binding</keyword>
<evidence type="ECO:0000256" key="12">
    <source>
        <dbReference type="PROSITE-ProRule" id="PRU00110"/>
    </source>
</evidence>
<evidence type="ECO:0000256" key="7">
    <source>
        <dbReference type="ARBA" id="ARBA00022741"/>
    </source>
</evidence>
<dbReference type="PROSITE" id="PS50109">
    <property type="entry name" value="HIS_KIN"/>
    <property type="match status" value="1"/>
</dbReference>
<proteinExistence type="predicted"/>
<dbReference type="InterPro" id="IPR036097">
    <property type="entry name" value="HisK_dim/P_sf"/>
</dbReference>
<dbReference type="PROSITE" id="PS50894">
    <property type="entry name" value="HPT"/>
    <property type="match status" value="1"/>
</dbReference>
<comment type="function">
    <text evidence="11">Involved in the transmission of sensory signals from the chemoreceptors to the flagellar motors. CheA is autophosphorylated; it can transfer its phosphate group to either CheB or CheY.</text>
</comment>
<dbReference type="Pfam" id="PF01584">
    <property type="entry name" value="CheW"/>
    <property type="match status" value="1"/>
</dbReference>
<reference evidence="16" key="1">
    <citation type="submission" date="2022-01" db="EMBL/GenBank/DDBJ databases">
        <authorList>
            <person name="Jo J.-H."/>
            <person name="Im W.-T."/>
        </authorList>
    </citation>
    <scope>NUCLEOTIDE SEQUENCE</scope>
    <source>
        <strain evidence="16">XY25</strain>
    </source>
</reference>
<dbReference type="SMART" id="SM00260">
    <property type="entry name" value="CheW"/>
    <property type="match status" value="1"/>
</dbReference>
<evidence type="ECO:0000256" key="2">
    <source>
        <dbReference type="ARBA" id="ARBA00012438"/>
    </source>
</evidence>
<comment type="catalytic activity">
    <reaction evidence="1">
        <text>ATP + protein L-histidine = ADP + protein N-phospho-L-histidine.</text>
        <dbReference type="EC" id="2.7.13.3"/>
    </reaction>
</comment>
<feature type="domain" description="Histidine kinase" evidence="13">
    <location>
        <begin position="364"/>
        <end position="578"/>
    </location>
</feature>
<evidence type="ECO:0000259" key="14">
    <source>
        <dbReference type="PROSITE" id="PS50851"/>
    </source>
</evidence>
<dbReference type="SUPFAM" id="SSF55874">
    <property type="entry name" value="ATPase domain of HSP90 chaperone/DNA topoisomerase II/histidine kinase"/>
    <property type="match status" value="1"/>
</dbReference>
<evidence type="ECO:0000256" key="5">
    <source>
        <dbReference type="ARBA" id="ARBA00022553"/>
    </source>
</evidence>
<dbReference type="EMBL" id="JAKLTN010000002">
    <property type="protein sequence ID" value="MCG2577956.1"/>
    <property type="molecule type" value="Genomic_DNA"/>
</dbReference>
<dbReference type="PANTHER" id="PTHR43395">
    <property type="entry name" value="SENSOR HISTIDINE KINASE CHEA"/>
    <property type="match status" value="1"/>
</dbReference>
<dbReference type="RefSeq" id="WP_275711283.1">
    <property type="nucleotide sequence ID" value="NZ_JAKLTN010000002.1"/>
</dbReference>
<keyword evidence="10" id="KW-0902">Two-component regulatory system</keyword>
<dbReference type="InterPro" id="IPR051315">
    <property type="entry name" value="Bact_Chemotaxis_CheA"/>
</dbReference>
<keyword evidence="9" id="KW-0067">ATP-binding</keyword>
<keyword evidence="8" id="KW-0418">Kinase</keyword>
<evidence type="ECO:0000256" key="11">
    <source>
        <dbReference type="ARBA" id="ARBA00035100"/>
    </source>
</evidence>
<organism evidence="16 17">
    <name type="scientific">Dechloromonas hankyongensis</name>
    <dbReference type="NCBI Taxonomy" id="2908002"/>
    <lineage>
        <taxon>Bacteria</taxon>
        <taxon>Pseudomonadati</taxon>
        <taxon>Pseudomonadota</taxon>
        <taxon>Betaproteobacteria</taxon>
        <taxon>Rhodocyclales</taxon>
        <taxon>Azonexaceae</taxon>
        <taxon>Dechloromonas</taxon>
    </lineage>
</organism>
<evidence type="ECO:0000313" key="16">
    <source>
        <dbReference type="EMBL" id="MCG2577956.1"/>
    </source>
</evidence>
<dbReference type="CDD" id="cd16916">
    <property type="entry name" value="HATPase_CheA-like"/>
    <property type="match status" value="1"/>
</dbReference>
<sequence>MNMDDALQTFIIEGRELLELMEEALLQVEQSPGDADLIAAIFRAAHTIKGSAGLFGLDHVVQFTHVAESVLDRVRSGKLAIDSQLVALFLGVRDHLGALLDCIAESREPDEEIHRSSQELGKQLRSYLEEVASPAEAKTDSADQNEVVDLADDGASTDNWHLSLRFGPDVLRNGMDPLAFIRYLGTFGRIDRIVTLADTVPALPNLDPEASYLGYELSFHSDADKSTIEGAFEFVRDDARIRILPPHSKISAYRKLIDEMPQDDMRLGEILVQCGTLTGPELDEALREQAAAAPPAKPIGEVLVEQQMVRPQVVEAALNKQKQVKEHKANEAGLIRVNAEKLDQHINLIGELIIATAGIGVTAQRQRISELMEAASLLSRLVEEIRDSALQLRMVPIGATFNKFQRVVRDVSRELGKDIRLEINGAETELDKTVVERIGDPLTHLVRNSMDHGIEPVEVRLARGKPEHGTVKLNAYHDSGNIVIEVSDDGGGLDRDRILKKAIDNGLVKPEQVLSDNEVYNLIFEAGLSTAEQVNNLSGRGVGMDVVRRNITALRGTVDIFSQAGEGTTMQIRLPLTLAIIDGFLVAVGNSSFVVPLDMVVECVELGSEESAAGRDHLNLRGEVLPFIRLKTLFDIQDPVASTRSDDVDSCDFEDTSAPREIAPGLDFLLQPAKRENVVVVQYAGHRAGLVVDNLLGEFQTVIRPLGNVFAGLEGMSGFTILGTGQVALILDVPGLVRRVVRQDGRVNSTPTYSLSA</sequence>
<gene>
    <name evidence="16" type="ORF">LZ012_13245</name>
</gene>
<dbReference type="InterPro" id="IPR036890">
    <property type="entry name" value="HATPase_C_sf"/>
</dbReference>
<dbReference type="InterPro" id="IPR037257">
    <property type="entry name" value="T2SS_E_N_sf"/>
</dbReference>
<dbReference type="SUPFAM" id="SSF47384">
    <property type="entry name" value="Homodimeric domain of signal transducing histidine kinase"/>
    <property type="match status" value="1"/>
</dbReference>
<dbReference type="InterPro" id="IPR005467">
    <property type="entry name" value="His_kinase_dom"/>
</dbReference>
<dbReference type="SMART" id="SM00387">
    <property type="entry name" value="HATPase_c"/>
    <property type="match status" value="1"/>
</dbReference>
<keyword evidence="5 12" id="KW-0597">Phosphoprotein</keyword>
<evidence type="ECO:0000313" key="17">
    <source>
        <dbReference type="Proteomes" id="UP001165384"/>
    </source>
</evidence>
<dbReference type="InterPro" id="IPR004105">
    <property type="entry name" value="CheA-like_dim"/>
</dbReference>
<dbReference type="Gene3D" id="3.30.565.10">
    <property type="entry name" value="Histidine kinase-like ATPase, C-terminal domain"/>
    <property type="match status" value="1"/>
</dbReference>
<evidence type="ECO:0000256" key="1">
    <source>
        <dbReference type="ARBA" id="ARBA00000085"/>
    </source>
</evidence>
<dbReference type="InterPro" id="IPR004358">
    <property type="entry name" value="Sig_transdc_His_kin-like_C"/>
</dbReference>
<dbReference type="InterPro" id="IPR036061">
    <property type="entry name" value="CheW-like_dom_sf"/>
</dbReference>
<evidence type="ECO:0000256" key="9">
    <source>
        <dbReference type="ARBA" id="ARBA00022840"/>
    </source>
</evidence>
<dbReference type="PRINTS" id="PR00344">
    <property type="entry name" value="BCTRLSENSOR"/>
</dbReference>
<dbReference type="Proteomes" id="UP001165384">
    <property type="component" value="Unassembled WGS sequence"/>
</dbReference>
<feature type="domain" description="HPt" evidence="15">
    <location>
        <begin position="1"/>
        <end position="103"/>
    </location>
</feature>
<dbReference type="InterPro" id="IPR036641">
    <property type="entry name" value="HPT_dom_sf"/>
</dbReference>
<dbReference type="CDD" id="cd00088">
    <property type="entry name" value="HPT"/>
    <property type="match status" value="1"/>
</dbReference>
<keyword evidence="4" id="KW-0145">Chemotaxis</keyword>
<dbReference type="InterPro" id="IPR002545">
    <property type="entry name" value="CheW-lke_dom"/>
</dbReference>
<accession>A0ABS9K491</accession>
<feature type="domain" description="CheW-like" evidence="14">
    <location>
        <begin position="580"/>
        <end position="742"/>
    </location>
</feature>
<feature type="modified residue" description="Phosphohistidine" evidence="12">
    <location>
        <position position="46"/>
    </location>
</feature>
<evidence type="ECO:0000256" key="3">
    <source>
        <dbReference type="ARBA" id="ARBA00021495"/>
    </source>
</evidence>
<dbReference type="InterPro" id="IPR008207">
    <property type="entry name" value="Sig_transdc_His_kin_Hpt_dom"/>
</dbReference>
<evidence type="ECO:0000259" key="15">
    <source>
        <dbReference type="PROSITE" id="PS50894"/>
    </source>
</evidence>
<dbReference type="Gene3D" id="1.10.287.560">
    <property type="entry name" value="Histidine kinase CheA-like, homodimeric domain"/>
    <property type="match status" value="1"/>
</dbReference>
<comment type="caution">
    <text evidence="16">The sequence shown here is derived from an EMBL/GenBank/DDBJ whole genome shotgun (WGS) entry which is preliminary data.</text>
</comment>
<evidence type="ECO:0000256" key="10">
    <source>
        <dbReference type="ARBA" id="ARBA00023012"/>
    </source>
</evidence>
<dbReference type="Pfam" id="PF02518">
    <property type="entry name" value="HATPase_c"/>
    <property type="match status" value="1"/>
</dbReference>